<accession>A0A514ECX4</accession>
<protein>
    <submittedName>
        <fullName evidence="1">Uncharacterized protein</fullName>
    </submittedName>
</protein>
<proteinExistence type="predicted"/>
<sequence>MPGRKNESIKSCASCLTTRLRICAADALKKVIGPGDAEDQRDALAVRDGDIPYSHQSGHPHVPTASSVYGGFHGFVSHYLWLDAAGHPDLTPATIGNRHRPSSLASIWASKTLAFGRCPWRLLE</sequence>
<dbReference type="Proteomes" id="UP000319349">
    <property type="component" value="Chromosome"/>
</dbReference>
<gene>
    <name evidence="1" type="ORF">E4A48_09555</name>
</gene>
<keyword evidence="2" id="KW-1185">Reference proteome</keyword>
<evidence type="ECO:0000313" key="1">
    <source>
        <dbReference type="EMBL" id="QDI03900.1"/>
    </source>
</evidence>
<reference evidence="1 2" key="1">
    <citation type="submission" date="2019-03" db="EMBL/GenBank/DDBJ databases">
        <title>Tal1 in Xanthomonas translucens pv. cerealis Contributes to Virulence in Bacterial Leaf Streak of Wheat.</title>
        <authorList>
            <person name="Shah S.M.A."/>
            <person name="Haq F."/>
            <person name="Ma W."/>
            <person name="Xu X."/>
            <person name="Wang S."/>
            <person name="Xu Z."/>
            <person name="Zou L."/>
            <person name="Zhu B."/>
            <person name="Chen G."/>
        </authorList>
    </citation>
    <scope>NUCLEOTIDE SEQUENCE [LARGE SCALE GENOMIC DNA]</scope>
    <source>
        <strain evidence="1 2">01</strain>
    </source>
</reference>
<dbReference type="EMBL" id="CP038228">
    <property type="protein sequence ID" value="QDI03900.1"/>
    <property type="molecule type" value="Genomic_DNA"/>
</dbReference>
<organism evidence="1 2">
    <name type="scientific">Xanthomonas cerealis pv. cerealis</name>
    <dbReference type="NCBI Taxonomy" id="152263"/>
    <lineage>
        <taxon>Bacteria</taxon>
        <taxon>Pseudomonadati</taxon>
        <taxon>Pseudomonadota</taxon>
        <taxon>Gammaproteobacteria</taxon>
        <taxon>Lysobacterales</taxon>
        <taxon>Lysobacteraceae</taxon>
        <taxon>Xanthomonas</taxon>
        <taxon>Xanthomonas translucens group</taxon>
        <taxon>Xanthomonas cerealis</taxon>
    </lineage>
</organism>
<name>A0A514ECX4_9XANT</name>
<dbReference type="AlphaFoldDB" id="A0A514ECX4"/>
<evidence type="ECO:0000313" key="2">
    <source>
        <dbReference type="Proteomes" id="UP000319349"/>
    </source>
</evidence>
<dbReference type="RefSeq" id="WP_142742328.1">
    <property type="nucleotide sequence ID" value="NZ_CP083804.1"/>
</dbReference>